<dbReference type="Proteomes" id="UP000287651">
    <property type="component" value="Unassembled WGS sequence"/>
</dbReference>
<accession>A0A427AN59</accession>
<evidence type="ECO:0000313" key="1">
    <source>
        <dbReference type="EMBL" id="RRT77657.1"/>
    </source>
</evidence>
<dbReference type="EMBL" id="AMZH03001872">
    <property type="protein sequence ID" value="RRT77657.1"/>
    <property type="molecule type" value="Genomic_DNA"/>
</dbReference>
<evidence type="ECO:0000313" key="2">
    <source>
        <dbReference type="Proteomes" id="UP000287651"/>
    </source>
</evidence>
<comment type="caution">
    <text evidence="1">The sequence shown here is derived from an EMBL/GenBank/DDBJ whole genome shotgun (WGS) entry which is preliminary data.</text>
</comment>
<proteinExistence type="predicted"/>
<protein>
    <submittedName>
        <fullName evidence="1">Uncharacterized protein</fullName>
    </submittedName>
</protein>
<sequence length="130" mass="14526">MMRRKREGGLELEVVVLVVADGLREHEGAVLGLLRLVVLVLRGAEVDAGAALQGGEEGSHHARPHPPRHPSHALVRRLHALLRVLLRCHSHARPLARPPAALSDFRSRYARRRLRLASSPPSKRKRRKRG</sequence>
<reference evidence="1 2" key="1">
    <citation type="journal article" date="2014" name="Agronomy (Basel)">
        <title>A Draft Genome Sequence for Ensete ventricosum, the Drought-Tolerant Tree Against Hunger.</title>
        <authorList>
            <person name="Harrison J."/>
            <person name="Moore K.A."/>
            <person name="Paszkiewicz K."/>
            <person name="Jones T."/>
            <person name="Grant M."/>
            <person name="Ambacheew D."/>
            <person name="Muzemil S."/>
            <person name="Studholme D.J."/>
        </authorList>
    </citation>
    <scope>NUCLEOTIDE SEQUENCE [LARGE SCALE GENOMIC DNA]</scope>
</reference>
<name>A0A427AN59_ENSVE</name>
<organism evidence="1 2">
    <name type="scientific">Ensete ventricosum</name>
    <name type="common">Abyssinian banana</name>
    <name type="synonym">Musa ensete</name>
    <dbReference type="NCBI Taxonomy" id="4639"/>
    <lineage>
        <taxon>Eukaryota</taxon>
        <taxon>Viridiplantae</taxon>
        <taxon>Streptophyta</taxon>
        <taxon>Embryophyta</taxon>
        <taxon>Tracheophyta</taxon>
        <taxon>Spermatophyta</taxon>
        <taxon>Magnoliopsida</taxon>
        <taxon>Liliopsida</taxon>
        <taxon>Zingiberales</taxon>
        <taxon>Musaceae</taxon>
        <taxon>Ensete</taxon>
    </lineage>
</organism>
<gene>
    <name evidence="1" type="ORF">B296_00015316</name>
</gene>
<dbReference type="AlphaFoldDB" id="A0A427AN59"/>